<dbReference type="RefSeq" id="XP_007928973.1">
    <property type="nucleotide sequence ID" value="XM_007930782.1"/>
</dbReference>
<gene>
    <name evidence="1" type="ORF">MYCFIDRAFT_176856</name>
</gene>
<accession>M2YQ60</accession>
<keyword evidence="2" id="KW-1185">Reference proteome</keyword>
<name>M2YQ60_PSEFD</name>
<dbReference type="KEGG" id="pfj:MYCFIDRAFT_176856"/>
<evidence type="ECO:0000313" key="2">
    <source>
        <dbReference type="Proteomes" id="UP000016932"/>
    </source>
</evidence>
<reference evidence="1 2" key="1">
    <citation type="journal article" date="2012" name="PLoS Pathog.">
        <title>Diverse lifestyles and strategies of plant pathogenesis encoded in the genomes of eighteen Dothideomycetes fungi.</title>
        <authorList>
            <person name="Ohm R.A."/>
            <person name="Feau N."/>
            <person name="Henrissat B."/>
            <person name="Schoch C.L."/>
            <person name="Horwitz B.A."/>
            <person name="Barry K.W."/>
            <person name="Condon B.J."/>
            <person name="Copeland A.C."/>
            <person name="Dhillon B."/>
            <person name="Glaser F."/>
            <person name="Hesse C.N."/>
            <person name="Kosti I."/>
            <person name="LaButti K."/>
            <person name="Lindquist E.A."/>
            <person name="Lucas S."/>
            <person name="Salamov A.A."/>
            <person name="Bradshaw R.E."/>
            <person name="Ciuffetti L."/>
            <person name="Hamelin R.C."/>
            <person name="Kema G.H.J."/>
            <person name="Lawrence C."/>
            <person name="Scott J.A."/>
            <person name="Spatafora J.W."/>
            <person name="Turgeon B.G."/>
            <person name="de Wit P.J.G.M."/>
            <person name="Zhong S."/>
            <person name="Goodwin S.B."/>
            <person name="Grigoriev I.V."/>
        </authorList>
    </citation>
    <scope>NUCLEOTIDE SEQUENCE [LARGE SCALE GENOMIC DNA]</scope>
    <source>
        <strain evidence="1 2">CIRAD86</strain>
    </source>
</reference>
<dbReference type="EMBL" id="KB446561">
    <property type="protein sequence ID" value="EME79850.1"/>
    <property type="molecule type" value="Genomic_DNA"/>
</dbReference>
<evidence type="ECO:0000313" key="1">
    <source>
        <dbReference type="EMBL" id="EME79850.1"/>
    </source>
</evidence>
<dbReference type="Proteomes" id="UP000016932">
    <property type="component" value="Unassembled WGS sequence"/>
</dbReference>
<proteinExistence type="predicted"/>
<organism evidence="1 2">
    <name type="scientific">Pseudocercospora fijiensis (strain CIRAD86)</name>
    <name type="common">Black leaf streak disease fungus</name>
    <name type="synonym">Mycosphaerella fijiensis</name>
    <dbReference type="NCBI Taxonomy" id="383855"/>
    <lineage>
        <taxon>Eukaryota</taxon>
        <taxon>Fungi</taxon>
        <taxon>Dikarya</taxon>
        <taxon>Ascomycota</taxon>
        <taxon>Pezizomycotina</taxon>
        <taxon>Dothideomycetes</taxon>
        <taxon>Dothideomycetidae</taxon>
        <taxon>Mycosphaerellales</taxon>
        <taxon>Mycosphaerellaceae</taxon>
        <taxon>Pseudocercospora</taxon>
    </lineage>
</organism>
<dbReference type="HOGENOM" id="CLU_551085_0_0_1"/>
<protein>
    <submittedName>
        <fullName evidence="1">Uncharacterized protein</fullName>
    </submittedName>
</protein>
<dbReference type="AlphaFoldDB" id="M2YQ60"/>
<sequence>MQVSSDGTCSAEITTAFVKGMARGNDLVTILPYLGSHQLATLKSSRPWRWMNWERCIAKKNFSAQSAKMPRGSSWVSDGMDYGKKRSHGKGPTLPITCHWSATMHFELNRRALLVHMCALASLFGCRTKILQKEIRSGRLGTPTVFETVVISLAFEHVGLNTSLTAGSTPQALTALPIKNSWIDVLSSCMPSQIASMNITPCLYYEVVQCQENGAWRSCLVDPCEVKGRIDCLATTDLDRELYVTVAVVTIVIVRTLVARLACRTSSSIFPVHDRQQLRAMVVGLCQGVNECSGAVKKKLGGRDQIIDHRDRFRLRCTVTARERFSRNAKLLSEAYHVHYVLFFLLLARHGVVRIVLPISMAVLIFPETFISLIVGLPVLIWPTICTSGECSYSLLFSSLCYVYIARCTSLVSNFRYSQPFVHRGLAHDVCALFHLKTKVTPSLCEAERTSDALLSSFAYEMRSRRGVADSKTWCERVDFMQRLGTREMSLRILH</sequence>
<dbReference type="GeneID" id="19333640"/>
<dbReference type="VEuPathDB" id="FungiDB:MYCFIDRAFT_176856"/>